<accession>A0ABZ3EBN8</accession>
<reference evidence="2 3" key="1">
    <citation type="journal article" date="2024" name="Pathogens">
        <title>Staphylococcus hsinchuensis sp. nov., Isolated from Soymilk.</title>
        <authorList>
            <person name="Wang Y.T."/>
            <person name="Lin Y.C."/>
            <person name="Hsieh Y.H."/>
            <person name="Lin Y.T."/>
            <person name="Hamada M."/>
            <person name="Chen C.C."/>
            <person name="Liou J.S."/>
            <person name="Lee A.Y."/>
            <person name="Zhang W.L."/>
            <person name="Chen Y.T."/>
            <person name="Huang C.H."/>
        </authorList>
    </citation>
    <scope>NUCLEOTIDE SEQUENCE [LARGE SCALE GENOMIC DNA]</scope>
    <source>
        <strain evidence="2 3">H164</strain>
    </source>
</reference>
<dbReference type="EMBL" id="CP128355">
    <property type="protein sequence ID" value="XAF70224.1"/>
    <property type="molecule type" value="Genomic_DNA"/>
</dbReference>
<keyword evidence="1" id="KW-1133">Transmembrane helix</keyword>
<dbReference type="RefSeq" id="WP_342610345.1">
    <property type="nucleotide sequence ID" value="NZ_CP128355.1"/>
</dbReference>
<evidence type="ECO:0008006" key="4">
    <source>
        <dbReference type="Google" id="ProtNLM"/>
    </source>
</evidence>
<feature type="transmembrane region" description="Helical" evidence="1">
    <location>
        <begin position="44"/>
        <end position="67"/>
    </location>
</feature>
<keyword evidence="3" id="KW-1185">Reference proteome</keyword>
<gene>
    <name evidence="2" type="ORF">QQM35_09125</name>
</gene>
<sequence length="93" mass="10238">MNQRNEHVLSSISYLSFFFAPIILPLIVGIVAKGETSSHSFKALLNHILTVVCFYLGILALVGSGPLLQDSGWLFFLVIVIAIILLALTVYLY</sequence>
<keyword evidence="1" id="KW-0472">Membrane</keyword>
<dbReference type="Proteomes" id="UP001436297">
    <property type="component" value="Chromosome"/>
</dbReference>
<name>A0ABZ3EBN8_9STAP</name>
<proteinExistence type="predicted"/>
<feature type="transmembrane region" description="Helical" evidence="1">
    <location>
        <begin position="73"/>
        <end position="92"/>
    </location>
</feature>
<feature type="transmembrane region" description="Helical" evidence="1">
    <location>
        <begin position="12"/>
        <end position="32"/>
    </location>
</feature>
<evidence type="ECO:0000313" key="2">
    <source>
        <dbReference type="EMBL" id="XAF70224.1"/>
    </source>
</evidence>
<organism evidence="2 3">
    <name type="scientific">Staphylococcus hsinchuensis</name>
    <dbReference type="NCBI Taxonomy" id="3051183"/>
    <lineage>
        <taxon>Bacteria</taxon>
        <taxon>Bacillati</taxon>
        <taxon>Bacillota</taxon>
        <taxon>Bacilli</taxon>
        <taxon>Bacillales</taxon>
        <taxon>Staphylococcaceae</taxon>
        <taxon>Staphylococcus</taxon>
    </lineage>
</organism>
<evidence type="ECO:0000313" key="3">
    <source>
        <dbReference type="Proteomes" id="UP001436297"/>
    </source>
</evidence>
<protein>
    <recommendedName>
        <fullName evidence="4">DUF4870 domain-containing protein</fullName>
    </recommendedName>
</protein>
<evidence type="ECO:0000256" key="1">
    <source>
        <dbReference type="SAM" id="Phobius"/>
    </source>
</evidence>
<keyword evidence="1" id="KW-0812">Transmembrane</keyword>